<protein>
    <submittedName>
        <fullName evidence="1">Uncharacterized protein</fullName>
    </submittedName>
</protein>
<dbReference type="EMBL" id="LTBC01000017">
    <property type="protein sequence ID" value="KYH30982.1"/>
    <property type="molecule type" value="Genomic_DNA"/>
</dbReference>
<sequence>MMRDNKGSAAILSLFFSLVAIVMIALVMDVGYLLAVKISARHALNIALKAAAAQIDRAALADAENSRVVILEQEAKKAFYTCLRENLRLDGNNNPLSGSMADGTVGVEYFHVANDVPFSYQYGDFRETITRPAVTAIISFPVKIGPWIRVVRPDYREVTTIYVHSTVAPRVIRKTE</sequence>
<name>A0A151ATS6_9FIRM</name>
<proteinExistence type="predicted"/>
<dbReference type="Proteomes" id="UP000075670">
    <property type="component" value="Unassembled WGS sequence"/>
</dbReference>
<organism evidence="1 2">
    <name type="scientific">Moorella mulderi DSM 14980</name>
    <dbReference type="NCBI Taxonomy" id="1122241"/>
    <lineage>
        <taxon>Bacteria</taxon>
        <taxon>Bacillati</taxon>
        <taxon>Bacillota</taxon>
        <taxon>Clostridia</taxon>
        <taxon>Neomoorellales</taxon>
        <taxon>Neomoorellaceae</taxon>
        <taxon>Neomoorella</taxon>
    </lineage>
</organism>
<evidence type="ECO:0000313" key="1">
    <source>
        <dbReference type="EMBL" id="KYH30982.1"/>
    </source>
</evidence>
<dbReference type="PATRIC" id="fig|1122241.3.peg.2942"/>
<gene>
    <name evidence="1" type="ORF">MOMUL_27660</name>
</gene>
<evidence type="ECO:0000313" key="2">
    <source>
        <dbReference type="Proteomes" id="UP000075670"/>
    </source>
</evidence>
<keyword evidence="2" id="KW-1185">Reference proteome</keyword>
<dbReference type="AlphaFoldDB" id="A0A151ATS6"/>
<accession>A0A151ATS6</accession>
<comment type="caution">
    <text evidence="1">The sequence shown here is derived from an EMBL/GenBank/DDBJ whole genome shotgun (WGS) entry which is preliminary data.</text>
</comment>
<reference evidence="1 2" key="1">
    <citation type="submission" date="2016-02" db="EMBL/GenBank/DDBJ databases">
        <title>Genome sequence of Moorella mulderi DSM 14980.</title>
        <authorList>
            <person name="Poehlein A."/>
            <person name="Daniel R."/>
        </authorList>
    </citation>
    <scope>NUCLEOTIDE SEQUENCE [LARGE SCALE GENOMIC DNA]</scope>
    <source>
        <strain evidence="1 2">DSM 14980</strain>
    </source>
</reference>